<proteinExistence type="predicted"/>
<accession>A0ABW9RQZ7</accession>
<protein>
    <submittedName>
        <fullName evidence="1">Uncharacterized protein</fullName>
    </submittedName>
</protein>
<keyword evidence="2" id="KW-1185">Reference proteome</keyword>
<dbReference type="EMBL" id="SMLW01000574">
    <property type="protein sequence ID" value="MTI26305.1"/>
    <property type="molecule type" value="Genomic_DNA"/>
</dbReference>
<dbReference type="Proteomes" id="UP000798808">
    <property type="component" value="Unassembled WGS sequence"/>
</dbReference>
<evidence type="ECO:0000313" key="2">
    <source>
        <dbReference type="Proteomes" id="UP000798808"/>
    </source>
</evidence>
<organism evidence="1 2">
    <name type="scientific">Fulvivirga kasyanovii</name>
    <dbReference type="NCBI Taxonomy" id="396812"/>
    <lineage>
        <taxon>Bacteria</taxon>
        <taxon>Pseudomonadati</taxon>
        <taxon>Bacteroidota</taxon>
        <taxon>Cytophagia</taxon>
        <taxon>Cytophagales</taxon>
        <taxon>Fulvivirgaceae</taxon>
        <taxon>Fulvivirga</taxon>
    </lineage>
</organism>
<gene>
    <name evidence="1" type="ORF">E1163_15210</name>
</gene>
<evidence type="ECO:0000313" key="1">
    <source>
        <dbReference type="EMBL" id="MTI26305.1"/>
    </source>
</evidence>
<comment type="caution">
    <text evidence="1">The sequence shown here is derived from an EMBL/GenBank/DDBJ whole genome shotgun (WGS) entry which is preliminary data.</text>
</comment>
<dbReference type="RefSeq" id="WP_155173317.1">
    <property type="nucleotide sequence ID" value="NZ_BAAAFL010000012.1"/>
</dbReference>
<name>A0ABW9RQZ7_9BACT</name>
<reference evidence="1 2" key="1">
    <citation type="submission" date="2019-02" db="EMBL/GenBank/DDBJ databases">
        <authorList>
            <person name="Goldberg S.R."/>
            <person name="Haltli B.A."/>
            <person name="Correa H."/>
            <person name="Russell K.G."/>
        </authorList>
    </citation>
    <scope>NUCLEOTIDE SEQUENCE [LARGE SCALE GENOMIC DNA]</scope>
    <source>
        <strain evidence="1 2">JCM 16186</strain>
    </source>
</reference>
<sequence length="152" mass="17553">MKTKINQNYLHQEFMATNHMGLDSFSEGLQKKITIFGIMLPGLQDTIEEDAKVLRKKLDALDKEIYGDMLEEYEEYLENNEVADIEEKSIKSLADPDIIEQLWKMGRKKSLRRSTLRDMGFKGDLSKGSLKVGSYRLERTGIFVHSYDIIKG</sequence>